<reference evidence="2 3" key="1">
    <citation type="journal article" date="2016" name="Mol. Biol. Evol.">
        <title>Comparative Genomics of Early-Diverging Mushroom-Forming Fungi Provides Insights into the Origins of Lignocellulose Decay Capabilities.</title>
        <authorList>
            <person name="Nagy L.G."/>
            <person name="Riley R."/>
            <person name="Tritt A."/>
            <person name="Adam C."/>
            <person name="Daum C."/>
            <person name="Floudas D."/>
            <person name="Sun H."/>
            <person name="Yadav J.S."/>
            <person name="Pangilinan J."/>
            <person name="Larsson K.H."/>
            <person name="Matsuura K."/>
            <person name="Barry K."/>
            <person name="Labutti K."/>
            <person name="Kuo R."/>
            <person name="Ohm R.A."/>
            <person name="Bhattacharya S.S."/>
            <person name="Shirouzu T."/>
            <person name="Yoshinaga Y."/>
            <person name="Martin F.M."/>
            <person name="Grigoriev I.V."/>
            <person name="Hibbett D.S."/>
        </authorList>
    </citation>
    <scope>NUCLEOTIDE SEQUENCE [LARGE SCALE GENOMIC DNA]</scope>
    <source>
        <strain evidence="2 3">CBS 109695</strain>
    </source>
</reference>
<keyword evidence="1" id="KW-1133">Transmembrane helix</keyword>
<dbReference type="Proteomes" id="UP000076532">
    <property type="component" value="Unassembled WGS sequence"/>
</dbReference>
<proteinExistence type="predicted"/>
<name>A0A166BJ55_9AGAM</name>
<evidence type="ECO:0000256" key="1">
    <source>
        <dbReference type="SAM" id="Phobius"/>
    </source>
</evidence>
<evidence type="ECO:0000313" key="2">
    <source>
        <dbReference type="EMBL" id="KZP12694.1"/>
    </source>
</evidence>
<dbReference type="AlphaFoldDB" id="A0A166BJ55"/>
<keyword evidence="1" id="KW-0812">Transmembrane</keyword>
<gene>
    <name evidence="2" type="ORF">FIBSPDRAFT_151744</name>
</gene>
<organism evidence="2 3">
    <name type="scientific">Athelia psychrophila</name>
    <dbReference type="NCBI Taxonomy" id="1759441"/>
    <lineage>
        <taxon>Eukaryota</taxon>
        <taxon>Fungi</taxon>
        <taxon>Dikarya</taxon>
        <taxon>Basidiomycota</taxon>
        <taxon>Agaricomycotina</taxon>
        <taxon>Agaricomycetes</taxon>
        <taxon>Agaricomycetidae</taxon>
        <taxon>Atheliales</taxon>
        <taxon>Atheliaceae</taxon>
        <taxon>Athelia</taxon>
    </lineage>
</organism>
<feature type="transmembrane region" description="Helical" evidence="1">
    <location>
        <begin position="20"/>
        <end position="43"/>
    </location>
</feature>
<keyword evidence="3" id="KW-1185">Reference proteome</keyword>
<evidence type="ECO:0000313" key="3">
    <source>
        <dbReference type="Proteomes" id="UP000076532"/>
    </source>
</evidence>
<protein>
    <submittedName>
        <fullName evidence="2">Uncharacterized protein</fullName>
    </submittedName>
</protein>
<dbReference type="EMBL" id="KV417643">
    <property type="protein sequence ID" value="KZP12694.1"/>
    <property type="molecule type" value="Genomic_DNA"/>
</dbReference>
<accession>A0A166BJ55</accession>
<feature type="transmembrane region" description="Helical" evidence="1">
    <location>
        <begin position="55"/>
        <end position="76"/>
    </location>
</feature>
<sequence>MLSPTLPHSPFPMTGDLEPSCVHCISFLNFRLCALSFIWILHMRAAWALHFRRSLLANALCMQCSAPLLGICGLPMHAHGHSRAASVSRRSYITNRDCHLRLARSERL</sequence>
<keyword evidence="1" id="KW-0472">Membrane</keyword>